<reference evidence="3 4" key="1">
    <citation type="submission" date="2018-09" db="EMBL/GenBank/DDBJ databases">
        <title>Altererythrobacter sp.Ery1 and Ery12, the genome sequencing of novel strains in genus Alterythrobacter.</title>
        <authorList>
            <person name="Cheng H."/>
            <person name="Wu Y.-H."/>
            <person name="Fang C."/>
            <person name="Xu X.-W."/>
        </authorList>
    </citation>
    <scope>NUCLEOTIDE SEQUENCE [LARGE SCALE GENOMIC DNA]</scope>
    <source>
        <strain evidence="3 4">Ery12</strain>
    </source>
</reference>
<proteinExistence type="predicted"/>
<accession>A0A419R608</accession>
<dbReference type="SUPFAM" id="SSF51905">
    <property type="entry name" value="FAD/NAD(P)-binding domain"/>
    <property type="match status" value="1"/>
</dbReference>
<gene>
    <name evidence="3" type="ORF">D6858_01820</name>
</gene>
<dbReference type="Gene3D" id="3.30.9.10">
    <property type="entry name" value="D-Amino Acid Oxidase, subunit A, domain 2"/>
    <property type="match status" value="1"/>
</dbReference>
<dbReference type="GO" id="GO:0005737">
    <property type="term" value="C:cytoplasm"/>
    <property type="evidence" value="ECO:0007669"/>
    <property type="project" value="TreeGrafter"/>
</dbReference>
<dbReference type="OrthoDB" id="9805337at2"/>
<feature type="domain" description="FAD dependent oxidoreductase" evidence="2">
    <location>
        <begin position="18"/>
        <end position="411"/>
    </location>
</feature>
<dbReference type="GO" id="GO:0016491">
    <property type="term" value="F:oxidoreductase activity"/>
    <property type="evidence" value="ECO:0007669"/>
    <property type="project" value="UniProtKB-KW"/>
</dbReference>
<dbReference type="Pfam" id="PF01266">
    <property type="entry name" value="DAO"/>
    <property type="match status" value="1"/>
</dbReference>
<dbReference type="SUPFAM" id="SSF54373">
    <property type="entry name" value="FAD-linked reductases, C-terminal domain"/>
    <property type="match status" value="1"/>
</dbReference>
<sequence length="427" mass="46164">MQGERDSPFPSTSDKGLDVLVLGAGVVGITTAYSLARRGFSVTIVDHETGPAQGASFANGAQLSYAYTDALAQPSLLRKMPFLFAGFDPAFRVRLSPDPEFFRWGLAFLKNCTQAQFDSNTLATLRLGLESHAAMANLRERHPFDFAHTTPGKMHIFRDEGSLDHARTVTRIKRTAGVEQDILSPAQAMAIEPALHDAGPIAGALWTPDDEVGDPYRFCKGLLTVLVKRYGVKTVFRFSAKGIRKQRDEIIVFDGEDNELSASNVVVCLGAQAPRFLAPLGIRAPIMAMKGYSFTAPPGKYAPTVSITDSARKIVYCRLGNTIRVAGLAELNNRDPAPDPARLRHLIDQARAAMPYAVDYTAIGSGWAGLRPMTPNSQPIIAQAGQRIFLNVGHGMLGWTLAAGSAERVSALVEQSVGQPAQIRKTS</sequence>
<evidence type="ECO:0000313" key="3">
    <source>
        <dbReference type="EMBL" id="RJX70905.1"/>
    </source>
</evidence>
<organism evidence="3 4">
    <name type="scientific">Tsuneonella suprasediminis</name>
    <dbReference type="NCBI Taxonomy" id="2306996"/>
    <lineage>
        <taxon>Bacteria</taxon>
        <taxon>Pseudomonadati</taxon>
        <taxon>Pseudomonadota</taxon>
        <taxon>Alphaproteobacteria</taxon>
        <taxon>Sphingomonadales</taxon>
        <taxon>Erythrobacteraceae</taxon>
        <taxon>Tsuneonella</taxon>
    </lineage>
</organism>
<dbReference type="Gene3D" id="3.50.50.60">
    <property type="entry name" value="FAD/NAD(P)-binding domain"/>
    <property type="match status" value="2"/>
</dbReference>
<dbReference type="EMBL" id="RAHJ01000004">
    <property type="protein sequence ID" value="RJX70905.1"/>
    <property type="molecule type" value="Genomic_DNA"/>
</dbReference>
<dbReference type="InterPro" id="IPR036188">
    <property type="entry name" value="FAD/NAD-bd_sf"/>
</dbReference>
<evidence type="ECO:0000259" key="2">
    <source>
        <dbReference type="Pfam" id="PF01266"/>
    </source>
</evidence>
<keyword evidence="4" id="KW-1185">Reference proteome</keyword>
<dbReference type="AlphaFoldDB" id="A0A419R608"/>
<dbReference type="InterPro" id="IPR006076">
    <property type="entry name" value="FAD-dep_OxRdtase"/>
</dbReference>
<dbReference type="PANTHER" id="PTHR13847:SF289">
    <property type="entry name" value="GLYCINE OXIDASE"/>
    <property type="match status" value="1"/>
</dbReference>
<dbReference type="PANTHER" id="PTHR13847">
    <property type="entry name" value="SARCOSINE DEHYDROGENASE-RELATED"/>
    <property type="match status" value="1"/>
</dbReference>
<keyword evidence="1" id="KW-0560">Oxidoreductase</keyword>
<comment type="caution">
    <text evidence="3">The sequence shown here is derived from an EMBL/GenBank/DDBJ whole genome shotgun (WGS) entry which is preliminary data.</text>
</comment>
<evidence type="ECO:0000256" key="1">
    <source>
        <dbReference type="ARBA" id="ARBA00023002"/>
    </source>
</evidence>
<name>A0A419R608_9SPHN</name>
<dbReference type="Proteomes" id="UP000284322">
    <property type="component" value="Unassembled WGS sequence"/>
</dbReference>
<protein>
    <submittedName>
        <fullName evidence="3">FAD-dependent oxidoreductase</fullName>
    </submittedName>
</protein>
<evidence type="ECO:0000313" key="4">
    <source>
        <dbReference type="Proteomes" id="UP000284322"/>
    </source>
</evidence>